<comment type="subunit">
    <text evidence="1">Monomer.</text>
</comment>
<evidence type="ECO:0000256" key="1">
    <source>
        <dbReference type="ARBA" id="ARBA00011245"/>
    </source>
</evidence>
<feature type="domain" description="Uncharacterized protein TP-0789" evidence="6">
    <location>
        <begin position="76"/>
        <end position="251"/>
    </location>
</feature>
<dbReference type="InterPro" id="IPR011220">
    <property type="entry name" value="UCP028205"/>
</dbReference>
<accession>A0A4R2LAT4</accession>
<evidence type="ECO:0000256" key="4">
    <source>
        <dbReference type="ARBA" id="ARBA00022927"/>
    </source>
</evidence>
<dbReference type="GO" id="GO:0015031">
    <property type="term" value="P:protein transport"/>
    <property type="evidence" value="ECO:0007669"/>
    <property type="project" value="UniProtKB-KW"/>
</dbReference>
<evidence type="ECO:0000313" key="7">
    <source>
        <dbReference type="EMBL" id="TCO83410.1"/>
    </source>
</evidence>
<feature type="chain" id="PRO_5021032302" evidence="5">
    <location>
        <begin position="27"/>
        <end position="253"/>
    </location>
</feature>
<feature type="signal peptide" evidence="5">
    <location>
        <begin position="1"/>
        <end position="26"/>
    </location>
</feature>
<keyword evidence="4" id="KW-0653">Protein transport</keyword>
<comment type="caution">
    <text evidence="7">The sequence shown here is derived from an EMBL/GenBank/DDBJ whole genome shotgun (WGS) entry which is preliminary data.</text>
</comment>
<name>A0A4R2LAT4_9GAMM</name>
<keyword evidence="8" id="KW-1185">Reference proteome</keyword>
<dbReference type="InterPro" id="IPR029046">
    <property type="entry name" value="LolA/LolB/LppX"/>
</dbReference>
<reference evidence="7 8" key="1">
    <citation type="submission" date="2019-03" db="EMBL/GenBank/DDBJ databases">
        <title>Genomic Encyclopedia of Type Strains, Phase IV (KMG-IV): sequencing the most valuable type-strain genomes for metagenomic binning, comparative biology and taxonomic classification.</title>
        <authorList>
            <person name="Goeker M."/>
        </authorList>
    </citation>
    <scope>NUCLEOTIDE SEQUENCE [LARGE SCALE GENOMIC DNA]</scope>
    <source>
        <strain evidence="7 8">DSM 25287</strain>
    </source>
</reference>
<gene>
    <name evidence="7" type="ORF">EV699_102108</name>
</gene>
<protein>
    <submittedName>
        <fullName evidence="7">Outer membrane lipoprotein-sorting protein</fullName>
    </submittedName>
</protein>
<dbReference type="EMBL" id="SLWY01000002">
    <property type="protein sequence ID" value="TCO83410.1"/>
    <property type="molecule type" value="Genomic_DNA"/>
</dbReference>
<dbReference type="Proteomes" id="UP000295765">
    <property type="component" value="Unassembled WGS sequence"/>
</dbReference>
<dbReference type="InterPro" id="IPR033399">
    <property type="entry name" value="TP_0789-like"/>
</dbReference>
<proteinExistence type="predicted"/>
<evidence type="ECO:0000313" key="8">
    <source>
        <dbReference type="Proteomes" id="UP000295765"/>
    </source>
</evidence>
<dbReference type="SUPFAM" id="SSF89392">
    <property type="entry name" value="Prokaryotic lipoproteins and lipoprotein localization factors"/>
    <property type="match status" value="1"/>
</dbReference>
<evidence type="ECO:0000256" key="5">
    <source>
        <dbReference type="SAM" id="SignalP"/>
    </source>
</evidence>
<dbReference type="CDD" id="cd16329">
    <property type="entry name" value="LolA_like"/>
    <property type="match status" value="1"/>
</dbReference>
<dbReference type="AlphaFoldDB" id="A0A4R2LAT4"/>
<keyword evidence="2" id="KW-0813">Transport</keyword>
<sequence>MNTSLSHLLRVALAAAGLCLLTPALAQEVDLEALNLVEAADRVRFPAEGFEVGVHITSKTGTRDPEEREYLVRSKGNENTLVITTAPASEKGQVMLMRDRDLWIYMPRLSQPVRLPLAQRLTGQVANGDLARANFTGDYNARRVREEVIDRKTYVVLELTGIDGTVTYHRVLYWVEKGTSRPYKAEFYAVSGRLLKTCLYRNYKSVNGVTRPTQLVMTDAVKRGDESVMDYGDIRLRELPDKMFTKDYLKKLD</sequence>
<dbReference type="Gene3D" id="2.50.20.10">
    <property type="entry name" value="Lipoprotein localisation LolA/LolB/LppX"/>
    <property type="match status" value="1"/>
</dbReference>
<dbReference type="Pfam" id="PF17131">
    <property type="entry name" value="LolA_like"/>
    <property type="match status" value="1"/>
</dbReference>
<evidence type="ECO:0000256" key="3">
    <source>
        <dbReference type="ARBA" id="ARBA00022729"/>
    </source>
</evidence>
<organism evidence="7 8">
    <name type="scientific">Plasticicumulans lactativorans</name>
    <dbReference type="NCBI Taxonomy" id="1133106"/>
    <lineage>
        <taxon>Bacteria</taxon>
        <taxon>Pseudomonadati</taxon>
        <taxon>Pseudomonadota</taxon>
        <taxon>Gammaproteobacteria</taxon>
        <taxon>Candidatus Competibacteraceae</taxon>
        <taxon>Plasticicumulans</taxon>
    </lineage>
</organism>
<dbReference type="OrthoDB" id="597707at2"/>
<keyword evidence="7" id="KW-0449">Lipoprotein</keyword>
<evidence type="ECO:0000256" key="2">
    <source>
        <dbReference type="ARBA" id="ARBA00022448"/>
    </source>
</evidence>
<dbReference type="RefSeq" id="WP_132538315.1">
    <property type="nucleotide sequence ID" value="NZ_SLWY01000002.1"/>
</dbReference>
<evidence type="ECO:0000259" key="6">
    <source>
        <dbReference type="Pfam" id="PF17131"/>
    </source>
</evidence>
<keyword evidence="3 5" id="KW-0732">Signal</keyword>
<dbReference type="PIRSF" id="PIRSF028205">
    <property type="entry name" value="UCP028205"/>
    <property type="match status" value="1"/>
</dbReference>